<dbReference type="InterPro" id="IPR016192">
    <property type="entry name" value="APOBEC/CMP_deaminase_Zn-bd"/>
</dbReference>
<feature type="binding site" evidence="17">
    <location>
        <position position="171"/>
    </location>
    <ligand>
        <name>NADP(+)</name>
        <dbReference type="ChEBI" id="CHEBI:58349"/>
    </ligand>
</feature>
<evidence type="ECO:0000256" key="17">
    <source>
        <dbReference type="PIRSR" id="PIRSR006769-2"/>
    </source>
</evidence>
<dbReference type="PANTHER" id="PTHR38011:SF7">
    <property type="entry name" value="2,5-DIAMINO-6-RIBOSYLAMINO-4(3H)-PYRIMIDINONE 5'-PHOSPHATE REDUCTASE"/>
    <property type="match status" value="1"/>
</dbReference>
<keyword evidence="10 15" id="KW-0521">NADP</keyword>
<feature type="binding site" evidence="17">
    <location>
        <position position="205"/>
    </location>
    <ligand>
        <name>substrate</name>
    </ligand>
</feature>
<evidence type="ECO:0000256" key="2">
    <source>
        <dbReference type="ARBA" id="ARBA00004882"/>
    </source>
</evidence>
<evidence type="ECO:0000256" key="9">
    <source>
        <dbReference type="ARBA" id="ARBA00022833"/>
    </source>
</evidence>
<dbReference type="CDD" id="cd01284">
    <property type="entry name" value="Riboflavin_deaminase-reductase"/>
    <property type="match status" value="1"/>
</dbReference>
<evidence type="ECO:0000256" key="18">
    <source>
        <dbReference type="PIRSR" id="PIRSR006769-3"/>
    </source>
</evidence>
<comment type="similarity">
    <text evidence="5 15">In the C-terminal section; belongs to the HTP reductase family.</text>
</comment>
<evidence type="ECO:0000256" key="13">
    <source>
        <dbReference type="ARBA" id="ARBA00049861"/>
    </source>
</evidence>
<comment type="catalytic activity">
    <reaction evidence="14 15">
        <text>2,5-diamino-6-hydroxy-4-(5-phosphoribosylamino)-pyrimidine + H2O + H(+) = 5-amino-6-(5-phospho-D-ribosylamino)uracil + NH4(+)</text>
        <dbReference type="Rhea" id="RHEA:21868"/>
        <dbReference type="ChEBI" id="CHEBI:15377"/>
        <dbReference type="ChEBI" id="CHEBI:15378"/>
        <dbReference type="ChEBI" id="CHEBI:28938"/>
        <dbReference type="ChEBI" id="CHEBI:58453"/>
        <dbReference type="ChEBI" id="CHEBI:58614"/>
        <dbReference type="EC" id="3.5.4.26"/>
    </reaction>
</comment>
<reference evidence="20" key="1">
    <citation type="submission" date="2022-06" db="EMBL/GenBank/DDBJ databases">
        <title>Aquibacillus sp. a new bacterium isolated from soil saline samples.</title>
        <authorList>
            <person name="Galisteo C."/>
            <person name="De La Haba R."/>
            <person name="Sanchez-Porro C."/>
            <person name="Ventosa A."/>
        </authorList>
    </citation>
    <scope>NUCLEOTIDE SEQUENCE</scope>
    <source>
        <strain evidence="20">3ASR75-11</strain>
    </source>
</reference>
<keyword evidence="12" id="KW-0511">Multifunctional enzyme</keyword>
<dbReference type="EC" id="1.1.1.193" evidence="15"/>
<keyword evidence="11 15" id="KW-0560">Oxidoreductase</keyword>
<proteinExistence type="inferred from homology"/>
<dbReference type="NCBIfam" id="TIGR00326">
    <property type="entry name" value="eubact_ribD"/>
    <property type="match status" value="1"/>
</dbReference>
<feature type="binding site" evidence="17">
    <location>
        <position position="208"/>
    </location>
    <ligand>
        <name>substrate</name>
    </ligand>
</feature>
<feature type="binding site" evidence="17">
    <location>
        <begin position="292"/>
        <end position="298"/>
    </location>
    <ligand>
        <name>NADP(+)</name>
        <dbReference type="ChEBI" id="CHEBI:58349"/>
    </ligand>
</feature>
<dbReference type="EMBL" id="JAMQKB010000011">
    <property type="protein sequence ID" value="MDC3425142.1"/>
    <property type="molecule type" value="Genomic_DNA"/>
</dbReference>
<dbReference type="GO" id="GO:0008703">
    <property type="term" value="F:5-amino-6-(5-phosphoribosylamino)uracil reductase activity"/>
    <property type="evidence" value="ECO:0007669"/>
    <property type="project" value="UniProtKB-EC"/>
</dbReference>
<dbReference type="GO" id="GO:0008270">
    <property type="term" value="F:zinc ion binding"/>
    <property type="evidence" value="ECO:0007669"/>
    <property type="project" value="InterPro"/>
</dbReference>
<dbReference type="GO" id="GO:0008835">
    <property type="term" value="F:diaminohydroxyphosphoribosylaminopyrimidine deaminase activity"/>
    <property type="evidence" value="ECO:0007669"/>
    <property type="project" value="UniProtKB-EC"/>
</dbReference>
<dbReference type="Proteomes" id="UP001145050">
    <property type="component" value="Unassembled WGS sequence"/>
</dbReference>
<dbReference type="InterPro" id="IPR002125">
    <property type="entry name" value="CMP_dCMP_dom"/>
</dbReference>
<comment type="pathway">
    <text evidence="2 15">Cofactor biosynthesis; riboflavin biosynthesis; 5-amino-6-(D-ribitylamino)uracil from GTP: step 2/4.</text>
</comment>
<feature type="binding site" evidence="17">
    <location>
        <position position="223"/>
    </location>
    <ligand>
        <name>NADP(+)</name>
        <dbReference type="ChEBI" id="CHEBI:58349"/>
    </ligand>
</feature>
<dbReference type="InterPro" id="IPR016193">
    <property type="entry name" value="Cytidine_deaminase-like"/>
</dbReference>
<evidence type="ECO:0000256" key="4">
    <source>
        <dbReference type="ARBA" id="ARBA00005259"/>
    </source>
</evidence>
<keyword evidence="8 15" id="KW-0378">Hydrolase</keyword>
<dbReference type="PIRSF" id="PIRSF006769">
    <property type="entry name" value="RibD"/>
    <property type="match status" value="1"/>
</dbReference>
<dbReference type="NCBIfam" id="TIGR00227">
    <property type="entry name" value="ribD_Cterm"/>
    <property type="match status" value="1"/>
</dbReference>
<feature type="binding site" evidence="17">
    <location>
        <position position="169"/>
    </location>
    <ligand>
        <name>NADP(+)</name>
        <dbReference type="ChEBI" id="CHEBI:58349"/>
    </ligand>
</feature>
<feature type="binding site" evidence="18">
    <location>
        <position position="76"/>
    </location>
    <ligand>
        <name>Zn(2+)</name>
        <dbReference type="ChEBI" id="CHEBI:29105"/>
        <note>catalytic</note>
    </ligand>
</feature>
<evidence type="ECO:0000313" key="20">
    <source>
        <dbReference type="EMBL" id="MDC3425142.1"/>
    </source>
</evidence>
<feature type="binding site" evidence="18">
    <location>
        <position position="85"/>
    </location>
    <ligand>
        <name>Zn(2+)</name>
        <dbReference type="ChEBI" id="CHEBI:29105"/>
        <note>catalytic</note>
    </ligand>
</feature>
<dbReference type="InterPro" id="IPR004794">
    <property type="entry name" value="Eubact_RibD"/>
</dbReference>
<dbReference type="Pfam" id="PF00383">
    <property type="entry name" value="dCMP_cyt_deam_1"/>
    <property type="match status" value="1"/>
</dbReference>
<evidence type="ECO:0000256" key="11">
    <source>
        <dbReference type="ARBA" id="ARBA00023002"/>
    </source>
</evidence>
<feature type="active site" description="Proton donor" evidence="16">
    <location>
        <position position="53"/>
    </location>
</feature>
<evidence type="ECO:0000256" key="14">
    <source>
        <dbReference type="ARBA" id="ARBA00049886"/>
    </source>
</evidence>
<comment type="cofactor">
    <cofactor evidence="15 18">
        <name>Zn(2+)</name>
        <dbReference type="ChEBI" id="CHEBI:29105"/>
    </cofactor>
    <text evidence="15 18">Binds 1 zinc ion.</text>
</comment>
<evidence type="ECO:0000256" key="3">
    <source>
        <dbReference type="ARBA" id="ARBA00004910"/>
    </source>
</evidence>
<keyword evidence="6 15" id="KW-0686">Riboflavin biosynthesis</keyword>
<evidence type="ECO:0000256" key="1">
    <source>
        <dbReference type="ARBA" id="ARBA00002151"/>
    </source>
</evidence>
<dbReference type="InterPro" id="IPR011549">
    <property type="entry name" value="RibD_C"/>
</dbReference>
<evidence type="ECO:0000313" key="21">
    <source>
        <dbReference type="Proteomes" id="UP001145050"/>
    </source>
</evidence>
<evidence type="ECO:0000256" key="12">
    <source>
        <dbReference type="ARBA" id="ARBA00023268"/>
    </source>
</evidence>
<comment type="similarity">
    <text evidence="4 15">In the N-terminal section; belongs to the cytidine and deoxycytidylate deaminase family.</text>
</comment>
<dbReference type="GO" id="GO:0050661">
    <property type="term" value="F:NADP binding"/>
    <property type="evidence" value="ECO:0007669"/>
    <property type="project" value="InterPro"/>
</dbReference>
<feature type="binding site" evidence="17">
    <location>
        <position position="155"/>
    </location>
    <ligand>
        <name>NADP(+)</name>
        <dbReference type="ChEBI" id="CHEBI:58349"/>
    </ligand>
</feature>
<dbReference type="FunFam" id="3.40.140.10:FF:000025">
    <property type="entry name" value="Riboflavin biosynthesis protein RibD"/>
    <property type="match status" value="1"/>
</dbReference>
<keyword evidence="7 15" id="KW-0479">Metal-binding</keyword>
<feature type="binding site" evidence="18">
    <location>
        <position position="51"/>
    </location>
    <ligand>
        <name>Zn(2+)</name>
        <dbReference type="ChEBI" id="CHEBI:29105"/>
        <note>catalytic</note>
    </ligand>
</feature>
<gene>
    <name evidence="20" type="primary">ribD</name>
    <name evidence="20" type="ORF">NC797_11560</name>
</gene>
<dbReference type="Gene3D" id="3.40.140.10">
    <property type="entry name" value="Cytidine Deaminase, domain 2"/>
    <property type="match status" value="1"/>
</dbReference>
<dbReference type="Pfam" id="PF01872">
    <property type="entry name" value="RibD_C"/>
    <property type="match status" value="1"/>
</dbReference>
<dbReference type="InterPro" id="IPR050765">
    <property type="entry name" value="Riboflavin_Biosynth_HTPR"/>
</dbReference>
<feature type="domain" description="CMP/dCMP-type deaminase" evidence="19">
    <location>
        <begin position="2"/>
        <end position="124"/>
    </location>
</feature>
<keyword evidence="9 15" id="KW-0862">Zinc</keyword>
<comment type="pathway">
    <text evidence="3 15">Cofactor biosynthesis; riboflavin biosynthesis; 5-amino-6-(D-ribitylamino)uracil from GTP: step 3/4.</text>
</comment>
<comment type="caution">
    <text evidence="20">The sequence shown here is derived from an EMBL/GenBank/DDBJ whole genome shotgun (WGS) entry which is preliminary data.</text>
</comment>
<name>A0A9X3WSF6_9BACI</name>
<comment type="function">
    <text evidence="1 15">Converts 2,5-diamino-6-(ribosylamino)-4(3h)-pyrimidinone 5'-phosphate into 5-amino-6-(ribosylamino)-2,4(1h,3h)-pyrimidinedione 5'-phosphate.</text>
</comment>
<dbReference type="InterPro" id="IPR002734">
    <property type="entry name" value="RibDG_C"/>
</dbReference>
<evidence type="ECO:0000256" key="10">
    <source>
        <dbReference type="ARBA" id="ARBA00022857"/>
    </source>
</evidence>
<feature type="binding site" evidence="17">
    <location>
        <position position="185"/>
    </location>
    <ligand>
        <name>substrate</name>
    </ligand>
</feature>
<dbReference type="InterPro" id="IPR024072">
    <property type="entry name" value="DHFR-like_dom_sf"/>
</dbReference>
<evidence type="ECO:0000256" key="16">
    <source>
        <dbReference type="PIRSR" id="PIRSR006769-1"/>
    </source>
</evidence>
<evidence type="ECO:0000256" key="7">
    <source>
        <dbReference type="ARBA" id="ARBA00022723"/>
    </source>
</evidence>
<evidence type="ECO:0000259" key="19">
    <source>
        <dbReference type="PROSITE" id="PS51747"/>
    </source>
</evidence>
<evidence type="ECO:0000256" key="15">
    <source>
        <dbReference type="PIRNR" id="PIRNR006769"/>
    </source>
</evidence>
<dbReference type="SUPFAM" id="SSF53927">
    <property type="entry name" value="Cytidine deaminase-like"/>
    <property type="match status" value="1"/>
</dbReference>
<dbReference type="EC" id="3.5.4.26" evidence="15"/>
<evidence type="ECO:0000256" key="5">
    <source>
        <dbReference type="ARBA" id="ARBA00007417"/>
    </source>
</evidence>
<dbReference type="PROSITE" id="PS00903">
    <property type="entry name" value="CYT_DCMP_DEAMINASES_1"/>
    <property type="match status" value="1"/>
</dbReference>
<dbReference type="AlphaFoldDB" id="A0A9X3WSF6"/>
<accession>A0A9X3WSF6</accession>
<dbReference type="SUPFAM" id="SSF53597">
    <property type="entry name" value="Dihydrofolate reductase-like"/>
    <property type="match status" value="1"/>
</dbReference>
<keyword evidence="21" id="KW-1185">Reference proteome</keyword>
<comment type="catalytic activity">
    <reaction evidence="13 15">
        <text>5-amino-6-(5-phospho-D-ribitylamino)uracil + NADP(+) = 5-amino-6-(5-phospho-D-ribosylamino)uracil + NADPH + H(+)</text>
        <dbReference type="Rhea" id="RHEA:17845"/>
        <dbReference type="ChEBI" id="CHEBI:15378"/>
        <dbReference type="ChEBI" id="CHEBI:57783"/>
        <dbReference type="ChEBI" id="CHEBI:58349"/>
        <dbReference type="ChEBI" id="CHEBI:58421"/>
        <dbReference type="ChEBI" id="CHEBI:58453"/>
        <dbReference type="EC" id="1.1.1.193"/>
    </reaction>
</comment>
<evidence type="ECO:0000256" key="6">
    <source>
        <dbReference type="ARBA" id="ARBA00022619"/>
    </source>
</evidence>
<dbReference type="PROSITE" id="PS51747">
    <property type="entry name" value="CYT_DCMP_DEAMINASES_2"/>
    <property type="match status" value="1"/>
</dbReference>
<protein>
    <recommendedName>
        <fullName evidence="15">Riboflavin biosynthesis protein RibD</fullName>
    </recommendedName>
    <domain>
        <recommendedName>
            <fullName evidence="15">Diaminohydroxyphosphoribosylaminopyrimidine deaminase</fullName>
            <shortName evidence="15">DRAP deaminase</shortName>
            <ecNumber evidence="15">3.5.4.26</ecNumber>
        </recommendedName>
        <alternativeName>
            <fullName evidence="15">Riboflavin-specific deaminase</fullName>
        </alternativeName>
    </domain>
    <domain>
        <recommendedName>
            <fullName evidence="15">5-amino-6-(5-phosphoribosylamino)uracil reductase</fullName>
            <ecNumber evidence="15">1.1.1.193</ecNumber>
        </recommendedName>
        <alternativeName>
            <fullName evidence="15">HTP reductase</fullName>
        </alternativeName>
    </domain>
</protein>
<dbReference type="GO" id="GO:0009231">
    <property type="term" value="P:riboflavin biosynthetic process"/>
    <property type="evidence" value="ECO:0007669"/>
    <property type="project" value="UniProtKB-KW"/>
</dbReference>
<dbReference type="PANTHER" id="PTHR38011">
    <property type="entry name" value="DIHYDROFOLATE REDUCTASE FAMILY PROTEIN (AFU_ORTHOLOGUE AFUA_8G06820)"/>
    <property type="match status" value="1"/>
</dbReference>
<feature type="binding site" evidence="17">
    <location>
        <position position="201"/>
    </location>
    <ligand>
        <name>NADP(+)</name>
        <dbReference type="ChEBI" id="CHEBI:58349"/>
    </ligand>
</feature>
<evidence type="ECO:0000256" key="8">
    <source>
        <dbReference type="ARBA" id="ARBA00022801"/>
    </source>
</evidence>
<feature type="binding site" evidence="17">
    <location>
        <position position="290"/>
    </location>
    <ligand>
        <name>substrate</name>
    </ligand>
</feature>
<feature type="binding site" evidence="17">
    <location>
        <position position="197"/>
    </location>
    <ligand>
        <name>NADP(+)</name>
        <dbReference type="ChEBI" id="CHEBI:58349"/>
    </ligand>
</feature>
<dbReference type="Gene3D" id="3.40.430.10">
    <property type="entry name" value="Dihydrofolate Reductase, subunit A"/>
    <property type="match status" value="1"/>
</dbReference>
<sequence length="363" mass="39208">MLTKEQYMDVALGLAEATIGQTSPNPSVGAVVVKDGRIIGMGSHLKPGCPHAEVYALQQAGEAAQGAELYVTLEPCSHYGKTPPCADLIIDNKLKKVYVASTDPNPKVAGTGIQKLKDAGIEVEIGLREARAKTINRTFFHSIRTNQPYVTLKAAMTLDGKTATATGDSRWITSEPARQDVHYQRSIHDAILVGIGTILKDDPQLTTRLPQGGNNPIRIVLDTYLRTPDQANVLTDEAPTWIVCGALADAEQFREKHRDINVIQMETKKIDIHSLLTLLGKKGIQSLYVEGGNSVHGSFVESGLFNACHWYIAPKLLGGLEAFSPVGGKGPILMRDSISLAIDSIEQIGSDIKIIALPKKEEG</sequence>
<organism evidence="20 21">
    <name type="scientific">Terrihalobacillus insolitus</name>
    <dbReference type="NCBI Taxonomy" id="2950438"/>
    <lineage>
        <taxon>Bacteria</taxon>
        <taxon>Bacillati</taxon>
        <taxon>Bacillota</taxon>
        <taxon>Bacilli</taxon>
        <taxon>Bacillales</taxon>
        <taxon>Bacillaceae</taxon>
        <taxon>Terrihalobacillus</taxon>
    </lineage>
</organism>